<comment type="caution">
    <text evidence="7">The sequence shown here is derived from an EMBL/GenBank/DDBJ whole genome shotgun (WGS) entry which is preliminary data.</text>
</comment>
<organism evidence="7 8">
    <name type="scientific">Ziziphus jujuba var. spinosa</name>
    <dbReference type="NCBI Taxonomy" id="714518"/>
    <lineage>
        <taxon>Eukaryota</taxon>
        <taxon>Viridiplantae</taxon>
        <taxon>Streptophyta</taxon>
        <taxon>Embryophyta</taxon>
        <taxon>Tracheophyta</taxon>
        <taxon>Spermatophyta</taxon>
        <taxon>Magnoliopsida</taxon>
        <taxon>eudicotyledons</taxon>
        <taxon>Gunneridae</taxon>
        <taxon>Pentapetalae</taxon>
        <taxon>rosids</taxon>
        <taxon>fabids</taxon>
        <taxon>Rosales</taxon>
        <taxon>Rhamnaceae</taxon>
        <taxon>Paliureae</taxon>
        <taxon>Ziziphus</taxon>
    </lineage>
</organism>
<keyword evidence="4 6" id="KW-0134">Cell wall</keyword>
<dbReference type="GO" id="GO:0071555">
    <property type="term" value="P:cell wall organization"/>
    <property type="evidence" value="ECO:0007669"/>
    <property type="project" value="UniProtKB-KW"/>
</dbReference>
<name>A0A978UJM3_ZIZJJ</name>
<evidence type="ECO:0000256" key="3">
    <source>
        <dbReference type="ARBA" id="ARBA00005784"/>
    </source>
</evidence>
<dbReference type="AlphaFoldDB" id="A0A978UJM3"/>
<proteinExistence type="inferred from homology"/>
<keyword evidence="6" id="KW-0378">Hydrolase</keyword>
<dbReference type="GO" id="GO:0052793">
    <property type="term" value="F:pectin acetylesterase activity"/>
    <property type="evidence" value="ECO:0007669"/>
    <property type="project" value="TreeGrafter"/>
</dbReference>
<dbReference type="PANTHER" id="PTHR21562:SF93">
    <property type="entry name" value="PECTIN ACETYLESTERASE 8"/>
    <property type="match status" value="1"/>
</dbReference>
<evidence type="ECO:0000256" key="5">
    <source>
        <dbReference type="ARBA" id="ARBA00023316"/>
    </source>
</evidence>
<evidence type="ECO:0000256" key="4">
    <source>
        <dbReference type="ARBA" id="ARBA00022512"/>
    </source>
</evidence>
<dbReference type="GO" id="GO:0009505">
    <property type="term" value="C:plant-type cell wall"/>
    <property type="evidence" value="ECO:0007669"/>
    <property type="project" value="TreeGrafter"/>
</dbReference>
<keyword evidence="6" id="KW-0964">Secreted</keyword>
<evidence type="ECO:0000313" key="8">
    <source>
        <dbReference type="Proteomes" id="UP000813462"/>
    </source>
</evidence>
<dbReference type="EMBL" id="JAEACU010000011">
    <property type="protein sequence ID" value="KAH7515004.1"/>
    <property type="molecule type" value="Genomic_DNA"/>
</dbReference>
<gene>
    <name evidence="7" type="ORF">FEM48_Zijuj11G0150300</name>
</gene>
<sequence length="453" mass="52135">MTKLIKEGGLVDITYLQNAVAKGADFYNWNIIKVRYCDGSSFTGDVEAVDPGSAKNLPKSCTSERKPELCLFPQYVIQHVQTPIYIINSPYDQWQVMNILVPGTADPHGNWLPCKQDVRNCSSDQIETMQQFRSKFLDALGGLLEKNSESNGMFIDSCYEHCHIDKQETWFRNDSTVVSNKKLADEVGDWFYDDKYQPLQKPDCPYPFCLDGSPPAYHFHKGFGTGIDSWLVYHEGGAWCNNVTTCLSRKNTELGSSKYMAKQFNFTGILSNQQELNPYFYNWNIIRIRYCDGASFTGDVKAIDPGSAKNLPKSCTSKRRPELCFFPQYVIQDVRTPIFIINAAYDLWQVSNILVPEIADPHGFWKICKANIRNCSSDQIKTMQHSCYVHCQTERQEIWFRNDSTLVWSKKLANEIRDWFYYDEDRPLQKADCPYPCNPTCYHNVFNITTAIQ</sequence>
<dbReference type="PANTHER" id="PTHR21562">
    <property type="entry name" value="NOTUM-RELATED"/>
    <property type="match status" value="1"/>
</dbReference>
<dbReference type="EC" id="3.1.1.-" evidence="6"/>
<evidence type="ECO:0000256" key="6">
    <source>
        <dbReference type="RuleBase" id="RU363114"/>
    </source>
</evidence>
<comment type="subcellular location">
    <subcellularLocation>
        <location evidence="2 6">Secreted</location>
        <location evidence="2 6">Cell wall</location>
    </subcellularLocation>
</comment>
<dbReference type="Proteomes" id="UP000813462">
    <property type="component" value="Unassembled WGS sequence"/>
</dbReference>
<evidence type="ECO:0000256" key="1">
    <source>
        <dbReference type="ARBA" id="ARBA00003534"/>
    </source>
</evidence>
<comment type="function">
    <text evidence="1 6">Hydrolyzes acetyl esters in homogalacturonan regions of pectin. In type I primary cell wall, galacturonic acid residues of pectin can be acetylated at the O-2 and O-3 positions. Decreasing the degree of acetylation of pectin gels in vitro alters their physical properties.</text>
</comment>
<dbReference type="InterPro" id="IPR004963">
    <property type="entry name" value="PAE/NOTUM"/>
</dbReference>
<keyword evidence="5 6" id="KW-0961">Cell wall biogenesis/degradation</keyword>
<evidence type="ECO:0000256" key="2">
    <source>
        <dbReference type="ARBA" id="ARBA00004191"/>
    </source>
</evidence>
<protein>
    <recommendedName>
        <fullName evidence="6">Pectin acetylesterase</fullName>
        <ecNumber evidence="6">3.1.1.-</ecNumber>
    </recommendedName>
</protein>
<dbReference type="Pfam" id="PF03283">
    <property type="entry name" value="PAE"/>
    <property type="match status" value="5"/>
</dbReference>
<comment type="similarity">
    <text evidence="3 6">Belongs to the pectinacetylesterase family.</text>
</comment>
<reference evidence="7" key="1">
    <citation type="journal article" date="2021" name="Front. Plant Sci.">
        <title>Chromosome-Scale Genome Assembly for Chinese Sour Jujube and Insights Into Its Genome Evolution and Domestication Signature.</title>
        <authorList>
            <person name="Shen L.-Y."/>
            <person name="Luo H."/>
            <person name="Wang X.-L."/>
            <person name="Wang X.-M."/>
            <person name="Qiu X.-J."/>
            <person name="Liu H."/>
            <person name="Zhou S.-S."/>
            <person name="Jia K.-H."/>
            <person name="Nie S."/>
            <person name="Bao Y.-T."/>
            <person name="Zhang R.-G."/>
            <person name="Yun Q.-Z."/>
            <person name="Chai Y.-H."/>
            <person name="Lu J.-Y."/>
            <person name="Li Y."/>
            <person name="Zhao S.-W."/>
            <person name="Mao J.-F."/>
            <person name="Jia S.-G."/>
            <person name="Mao Y.-M."/>
        </authorList>
    </citation>
    <scope>NUCLEOTIDE SEQUENCE</scope>
    <source>
        <strain evidence="7">AT0</strain>
        <tissue evidence="7">Leaf</tissue>
    </source>
</reference>
<accession>A0A978UJM3</accession>
<evidence type="ECO:0000313" key="7">
    <source>
        <dbReference type="EMBL" id="KAH7515004.1"/>
    </source>
</evidence>